<name>A0AAV5TEK9_9BILA</name>
<dbReference type="InterPro" id="IPR050920">
    <property type="entry name" value="Nematode_rcpt-like_delta"/>
</dbReference>
<sequence>MIFSIHNVLHGFIISFGLPLNLIAIGVILIKASKASKEYALLLLNTAFIELGSIVAHFLVNGRLFIDSTTVMCVSDGPCRLISDSFCAVVAGFMQVNMIHSTTILGLSFWYRTRILQKKALFGRLRLQFIILLLFTPHIFHIAAFTILISGREQLEPVIDKFYGTGQGSLYGLYGFVDLLEPQAALVMGYLIIFPSTPNTYLMHSWRRVSNVNLFRENMRNMSVKTRGIHESFTKVS</sequence>
<reference evidence="7" key="1">
    <citation type="submission" date="2023-10" db="EMBL/GenBank/DDBJ databases">
        <title>Genome assembly of Pristionchus species.</title>
        <authorList>
            <person name="Yoshida K."/>
            <person name="Sommer R.J."/>
        </authorList>
    </citation>
    <scope>NUCLEOTIDE SEQUENCE</scope>
    <source>
        <strain evidence="7">RS0144</strain>
    </source>
</reference>
<keyword evidence="4 6" id="KW-1133">Transmembrane helix</keyword>
<comment type="caution">
    <text evidence="7">The sequence shown here is derived from an EMBL/GenBank/DDBJ whole genome shotgun (WGS) entry which is preliminary data.</text>
</comment>
<keyword evidence="5 6" id="KW-0472">Membrane</keyword>
<dbReference type="EMBL" id="BTSX01000004">
    <property type="protein sequence ID" value="GMS92958.1"/>
    <property type="molecule type" value="Genomic_DNA"/>
</dbReference>
<evidence type="ECO:0000256" key="2">
    <source>
        <dbReference type="ARBA" id="ARBA00009166"/>
    </source>
</evidence>
<feature type="transmembrane region" description="Helical" evidence="6">
    <location>
        <begin position="42"/>
        <end position="66"/>
    </location>
</feature>
<dbReference type="GO" id="GO:0016020">
    <property type="term" value="C:membrane"/>
    <property type="evidence" value="ECO:0007669"/>
    <property type="project" value="UniProtKB-SubCell"/>
</dbReference>
<feature type="transmembrane region" description="Helical" evidence="6">
    <location>
        <begin position="171"/>
        <end position="193"/>
    </location>
</feature>
<evidence type="ECO:0000256" key="3">
    <source>
        <dbReference type="ARBA" id="ARBA00022692"/>
    </source>
</evidence>
<feature type="transmembrane region" description="Helical" evidence="6">
    <location>
        <begin position="12"/>
        <end position="30"/>
    </location>
</feature>
<dbReference type="SUPFAM" id="SSF81321">
    <property type="entry name" value="Family A G protein-coupled receptor-like"/>
    <property type="match status" value="1"/>
</dbReference>
<evidence type="ECO:0000313" key="8">
    <source>
        <dbReference type="EMBL" id="GMS92958.1"/>
    </source>
</evidence>
<protein>
    <recommendedName>
        <fullName evidence="10">G protein-coupled receptor</fullName>
    </recommendedName>
</protein>
<comment type="similarity">
    <text evidence="2">Belongs to the nematode receptor-like protein srd family.</text>
</comment>
<dbReference type="InterPro" id="IPR019421">
    <property type="entry name" value="7TM_GPCR_serpentine_rcpt_Srd"/>
</dbReference>
<dbReference type="PANTHER" id="PTHR22945:SF40">
    <property type="entry name" value="SERPENTINE RECEPTOR, CLASS D (DELTA)-RELATED"/>
    <property type="match status" value="1"/>
</dbReference>
<dbReference type="Pfam" id="PF10317">
    <property type="entry name" value="7TM_GPCR_Srd"/>
    <property type="match status" value="1"/>
</dbReference>
<dbReference type="AlphaFoldDB" id="A0AAV5TEK9"/>
<evidence type="ECO:0000256" key="5">
    <source>
        <dbReference type="ARBA" id="ARBA00023136"/>
    </source>
</evidence>
<evidence type="ECO:0000313" key="9">
    <source>
        <dbReference type="Proteomes" id="UP001432027"/>
    </source>
</evidence>
<dbReference type="EMBL" id="BTSX01000004">
    <property type="protein sequence ID" value="GMS92957.1"/>
    <property type="molecule type" value="Genomic_DNA"/>
</dbReference>
<evidence type="ECO:0000256" key="1">
    <source>
        <dbReference type="ARBA" id="ARBA00004141"/>
    </source>
</evidence>
<comment type="subcellular location">
    <subcellularLocation>
        <location evidence="1">Membrane</location>
        <topology evidence="1">Multi-pass membrane protein</topology>
    </subcellularLocation>
</comment>
<evidence type="ECO:0000256" key="6">
    <source>
        <dbReference type="SAM" id="Phobius"/>
    </source>
</evidence>
<keyword evidence="3 6" id="KW-0812">Transmembrane</keyword>
<dbReference type="Proteomes" id="UP001432027">
    <property type="component" value="Unassembled WGS sequence"/>
</dbReference>
<dbReference type="PANTHER" id="PTHR22945">
    <property type="entry name" value="SERPENTINE RECEPTOR, CLASS D DELTA"/>
    <property type="match status" value="1"/>
</dbReference>
<gene>
    <name evidence="7" type="ORF">PENTCL1PPCAC_15132</name>
    <name evidence="8" type="ORF">PENTCL1PPCAC_15133</name>
</gene>
<keyword evidence="9" id="KW-1185">Reference proteome</keyword>
<proteinExistence type="inferred from homology"/>
<organism evidence="7 9">
    <name type="scientific">Pristionchus entomophagus</name>
    <dbReference type="NCBI Taxonomy" id="358040"/>
    <lineage>
        <taxon>Eukaryota</taxon>
        <taxon>Metazoa</taxon>
        <taxon>Ecdysozoa</taxon>
        <taxon>Nematoda</taxon>
        <taxon>Chromadorea</taxon>
        <taxon>Rhabditida</taxon>
        <taxon>Rhabditina</taxon>
        <taxon>Diplogasteromorpha</taxon>
        <taxon>Diplogasteroidea</taxon>
        <taxon>Neodiplogasteridae</taxon>
        <taxon>Pristionchus</taxon>
    </lineage>
</organism>
<accession>A0AAV5TEK9</accession>
<evidence type="ECO:0000256" key="4">
    <source>
        <dbReference type="ARBA" id="ARBA00022989"/>
    </source>
</evidence>
<feature type="transmembrane region" description="Helical" evidence="6">
    <location>
        <begin position="86"/>
        <end position="109"/>
    </location>
</feature>
<evidence type="ECO:0000313" key="7">
    <source>
        <dbReference type="EMBL" id="GMS92957.1"/>
    </source>
</evidence>
<evidence type="ECO:0008006" key="10">
    <source>
        <dbReference type="Google" id="ProtNLM"/>
    </source>
</evidence>
<feature type="transmembrane region" description="Helical" evidence="6">
    <location>
        <begin position="129"/>
        <end position="151"/>
    </location>
</feature>